<keyword evidence="1" id="KW-0433">Leucine-rich repeat</keyword>
<proteinExistence type="predicted"/>
<accession>A0ABM0ZT70</accession>
<dbReference type="SMART" id="SM00369">
    <property type="entry name" value="LRR_TYP"/>
    <property type="match status" value="4"/>
</dbReference>
<name>A0ABM0ZT70_ECHTE</name>
<evidence type="ECO:0000313" key="4">
    <source>
        <dbReference type="Proteomes" id="UP000694863"/>
    </source>
</evidence>
<dbReference type="InterPro" id="IPR050216">
    <property type="entry name" value="LRR_domain-containing"/>
</dbReference>
<evidence type="ECO:0000313" key="5">
    <source>
        <dbReference type="RefSeq" id="XP_012863036.1"/>
    </source>
</evidence>
<evidence type="ECO:0000256" key="1">
    <source>
        <dbReference type="ARBA" id="ARBA00022614"/>
    </source>
</evidence>
<feature type="compositionally biased region" description="Low complexity" evidence="3">
    <location>
        <begin position="46"/>
        <end position="55"/>
    </location>
</feature>
<evidence type="ECO:0000256" key="2">
    <source>
        <dbReference type="ARBA" id="ARBA00022737"/>
    </source>
</evidence>
<organism evidence="4 5">
    <name type="scientific">Echinops telfairi</name>
    <name type="common">Lesser hedgehog tenrec</name>
    <dbReference type="NCBI Taxonomy" id="9371"/>
    <lineage>
        <taxon>Eukaryota</taxon>
        <taxon>Metazoa</taxon>
        <taxon>Chordata</taxon>
        <taxon>Craniata</taxon>
        <taxon>Vertebrata</taxon>
        <taxon>Euteleostomi</taxon>
        <taxon>Mammalia</taxon>
        <taxon>Eutheria</taxon>
        <taxon>Afrotheria</taxon>
        <taxon>Tenrecidae</taxon>
        <taxon>Tenrecinae</taxon>
        <taxon>Echinops</taxon>
    </lineage>
</organism>
<feature type="region of interest" description="Disordered" evidence="3">
    <location>
        <begin position="1"/>
        <end position="57"/>
    </location>
</feature>
<dbReference type="InterPro" id="IPR003591">
    <property type="entry name" value="Leu-rich_rpt_typical-subtyp"/>
</dbReference>
<dbReference type="PANTHER" id="PTHR48051">
    <property type="match status" value="1"/>
</dbReference>
<protein>
    <submittedName>
        <fullName evidence="5">Leucine-rich repeat-containing protein 63</fullName>
    </submittedName>
</protein>
<dbReference type="InterPro" id="IPR032675">
    <property type="entry name" value="LRR_dom_sf"/>
</dbReference>
<evidence type="ECO:0000256" key="3">
    <source>
        <dbReference type="SAM" id="MobiDB-lite"/>
    </source>
</evidence>
<dbReference type="SMART" id="SM00364">
    <property type="entry name" value="LRR_BAC"/>
    <property type="match status" value="3"/>
</dbReference>
<dbReference type="InterPro" id="IPR001611">
    <property type="entry name" value="Leu-rich_rpt"/>
</dbReference>
<gene>
    <name evidence="5" type="primary">LRRC63</name>
</gene>
<dbReference type="GeneID" id="101638727"/>
<keyword evidence="4" id="KW-1185">Reference proteome</keyword>
<dbReference type="PROSITE" id="PS51450">
    <property type="entry name" value="LRR"/>
    <property type="match status" value="2"/>
</dbReference>
<dbReference type="Pfam" id="PF00560">
    <property type="entry name" value="LRR_1"/>
    <property type="match status" value="1"/>
</dbReference>
<reference evidence="5" key="1">
    <citation type="submission" date="2025-08" db="UniProtKB">
        <authorList>
            <consortium name="RefSeq"/>
        </authorList>
    </citation>
    <scope>IDENTIFICATION</scope>
</reference>
<sequence>MSKRPTLLRRPLPPKLPKLPSHKKRVHTAKTVQIKQPEAEVSQPKATSALSSATSKNQSQTSVSVQTLLLDHHVQEKVAVVKSIAASKHHLQDVCFQIPETAYGSLFFPTSHSASSRVFGKEISVLKVKKKEEFETGIIHGEGFKTVSATQYETVMAMANLAILTCQVYGRNALNLQGFFIIICPDLTPLASQLVYLNLSFNDLCYFPTEVLCLKHLQVLKLRNNPIKEIPSEIQKLKCLRIFTIAFNLITFLPPGLFALAYLEELNVSYNELTSIPNEIYKLRSLEKLNVNGNYLTSFPPGILQTNLKRIQFDNNYTHPSFWKENSLNSPQSLIHLTCSFFLKHNLQKYHDVIPEEIQNLLRCTSSCDWCRGPMFGEGFRIIRSCDSFGVTQFPIMFHVCSFACRGHVRHSS</sequence>
<dbReference type="Gene3D" id="3.80.10.10">
    <property type="entry name" value="Ribonuclease Inhibitor"/>
    <property type="match status" value="1"/>
</dbReference>
<keyword evidence="2" id="KW-0677">Repeat</keyword>
<dbReference type="PANTHER" id="PTHR48051:SF1">
    <property type="entry name" value="RAS SUPPRESSOR PROTEIN 1"/>
    <property type="match status" value="1"/>
</dbReference>
<dbReference type="SUPFAM" id="SSF52058">
    <property type="entry name" value="L domain-like"/>
    <property type="match status" value="1"/>
</dbReference>
<dbReference type="RefSeq" id="XP_012863036.1">
    <property type="nucleotide sequence ID" value="XM_013007582.2"/>
</dbReference>
<dbReference type="Proteomes" id="UP000694863">
    <property type="component" value="Unplaced"/>
</dbReference>
<dbReference type="Pfam" id="PF13855">
    <property type="entry name" value="LRR_8"/>
    <property type="match status" value="1"/>
</dbReference>